<evidence type="ECO:0000256" key="1">
    <source>
        <dbReference type="ARBA" id="ARBA00022603"/>
    </source>
</evidence>
<dbReference type="PRINTS" id="PR00505">
    <property type="entry name" value="D12N6MTFRASE"/>
</dbReference>
<dbReference type="GO" id="GO:0009007">
    <property type="term" value="F:site-specific DNA-methyltransferase (adenine-specific) activity"/>
    <property type="evidence" value="ECO:0007669"/>
    <property type="project" value="UniProtKB-EC"/>
</dbReference>
<dbReference type="InterPro" id="IPR029063">
    <property type="entry name" value="SAM-dependent_MTases_sf"/>
</dbReference>
<dbReference type="InterPro" id="IPR012327">
    <property type="entry name" value="MeTrfase_D12"/>
</dbReference>
<keyword evidence="2" id="KW-0808">Transferase</keyword>
<dbReference type="Pfam" id="PF02086">
    <property type="entry name" value="MethyltransfD12"/>
    <property type="match status" value="1"/>
</dbReference>
<organism evidence="4 5">
    <name type="scientific">Anaerotignum lactatifermentans DSM 14214</name>
    <dbReference type="NCBI Taxonomy" id="1121323"/>
    <lineage>
        <taxon>Bacteria</taxon>
        <taxon>Bacillati</taxon>
        <taxon>Bacillota</taxon>
        <taxon>Clostridia</taxon>
        <taxon>Lachnospirales</taxon>
        <taxon>Anaerotignaceae</taxon>
        <taxon>Anaerotignum</taxon>
    </lineage>
</organism>
<dbReference type="OrthoDB" id="9805629at2"/>
<dbReference type="GO" id="GO:0032259">
    <property type="term" value="P:methylation"/>
    <property type="evidence" value="ECO:0007669"/>
    <property type="project" value="UniProtKB-KW"/>
</dbReference>
<keyword evidence="5" id="KW-1185">Reference proteome</keyword>
<proteinExistence type="predicted"/>
<evidence type="ECO:0000313" key="5">
    <source>
        <dbReference type="Proteomes" id="UP000183975"/>
    </source>
</evidence>
<evidence type="ECO:0000256" key="2">
    <source>
        <dbReference type="ARBA" id="ARBA00022679"/>
    </source>
</evidence>
<dbReference type="Gene3D" id="3.40.50.150">
    <property type="entry name" value="Vaccinia Virus protein VP39"/>
    <property type="match status" value="2"/>
</dbReference>
<reference evidence="4 5" key="1">
    <citation type="submission" date="2016-11" db="EMBL/GenBank/DDBJ databases">
        <authorList>
            <person name="Jaros S."/>
            <person name="Januszkiewicz K."/>
            <person name="Wedrychowicz H."/>
        </authorList>
    </citation>
    <scope>NUCLEOTIDE SEQUENCE [LARGE SCALE GENOMIC DNA]</scope>
    <source>
        <strain evidence="4 5">DSM 14214</strain>
    </source>
</reference>
<dbReference type="GO" id="GO:0006298">
    <property type="term" value="P:mismatch repair"/>
    <property type="evidence" value="ECO:0007669"/>
    <property type="project" value="TreeGrafter"/>
</dbReference>
<accession>A0A1M6WW14</accession>
<dbReference type="GO" id="GO:1904047">
    <property type="term" value="F:S-adenosyl-L-methionine binding"/>
    <property type="evidence" value="ECO:0007669"/>
    <property type="project" value="TreeGrafter"/>
</dbReference>
<dbReference type="GO" id="GO:0043565">
    <property type="term" value="F:sequence-specific DNA binding"/>
    <property type="evidence" value="ECO:0007669"/>
    <property type="project" value="TreeGrafter"/>
</dbReference>
<keyword evidence="1 4" id="KW-0489">Methyltransferase</keyword>
<protein>
    <submittedName>
        <fullName evidence="4">DNA adenine methylase</fullName>
    </submittedName>
</protein>
<gene>
    <name evidence="4" type="ORF">SAMN02745138_02669</name>
</gene>
<evidence type="ECO:0000313" key="4">
    <source>
        <dbReference type="EMBL" id="SHK97735.1"/>
    </source>
</evidence>
<dbReference type="Proteomes" id="UP000183975">
    <property type="component" value="Unassembled WGS sequence"/>
</dbReference>
<name>A0A1M6WW14_9FIRM</name>
<sequence>MVNSMIPWIGGKRLMREFLIARFPPHYDKYVEVFGGAGWVLFAKKPERFEVYNDANSNLTNMFHVVKHKPMSFVKELGFLPLNSRAEFDLMLDWHRKQDFSLPYQTEEMALAKIYLSPIDFREYKELITTQAELGDVRRAATFYKLIRYSYAAGGNSFNGQPVNIAQTYRTIWLANRRLNENGVKSDSEILMAGGNPGKGVIIQNKSFEVIIALYDSPMTFFYLDPPYYGTEKQYEELFTLEQHYLLREVLGKIEGFFMLSYNDCEFIRKLYKDFYITPFERLNSISQKYTPGGMFKELVITNYDPELRLKSQPKQLTLL</sequence>
<dbReference type="PANTHER" id="PTHR30481">
    <property type="entry name" value="DNA ADENINE METHYLASE"/>
    <property type="match status" value="1"/>
</dbReference>
<dbReference type="GO" id="GO:0009307">
    <property type="term" value="P:DNA restriction-modification system"/>
    <property type="evidence" value="ECO:0007669"/>
    <property type="project" value="InterPro"/>
</dbReference>
<keyword evidence="3" id="KW-0949">S-adenosyl-L-methionine</keyword>
<dbReference type="SUPFAM" id="SSF53335">
    <property type="entry name" value="S-adenosyl-L-methionine-dependent methyltransferases"/>
    <property type="match status" value="1"/>
</dbReference>
<evidence type="ECO:0000256" key="3">
    <source>
        <dbReference type="ARBA" id="ARBA00022691"/>
    </source>
</evidence>
<dbReference type="EMBL" id="FRAH01000057">
    <property type="protein sequence ID" value="SHK97735.1"/>
    <property type="molecule type" value="Genomic_DNA"/>
</dbReference>
<dbReference type="AlphaFoldDB" id="A0A1M6WW14"/>
<dbReference type="RefSeq" id="WP_072852574.1">
    <property type="nucleotide sequence ID" value="NZ_FRAH01000057.1"/>
</dbReference>